<proteinExistence type="predicted"/>
<accession>A0ABT8C0Q6</accession>
<protein>
    <submittedName>
        <fullName evidence="1">Uncharacterized protein</fullName>
    </submittedName>
</protein>
<dbReference type="EMBL" id="JAUFQC010000027">
    <property type="protein sequence ID" value="MDN3612239.1"/>
    <property type="molecule type" value="Genomic_DNA"/>
</dbReference>
<gene>
    <name evidence="1" type="ORF">QWZ16_21835</name>
</gene>
<reference evidence="2" key="1">
    <citation type="journal article" date="2019" name="Int. J. Syst. Evol. Microbiol.">
        <title>The Global Catalogue of Microorganisms (GCM) 10K type strain sequencing project: providing services to taxonomists for standard genome sequencing and annotation.</title>
        <authorList>
            <consortium name="The Broad Institute Genomics Platform"/>
            <consortium name="The Broad Institute Genome Sequencing Center for Infectious Disease"/>
            <person name="Wu L."/>
            <person name="Ma J."/>
        </authorList>
    </citation>
    <scope>NUCLEOTIDE SEQUENCE [LARGE SCALE GENOMIC DNA]</scope>
    <source>
        <strain evidence="2">CECT 7398</strain>
    </source>
</reference>
<comment type="caution">
    <text evidence="1">The sequence shown here is derived from an EMBL/GenBank/DDBJ whole genome shotgun (WGS) entry which is preliminary data.</text>
</comment>
<organism evidence="1 2">
    <name type="scientific">Vibrio ostreicida</name>
    <dbReference type="NCBI Taxonomy" id="526588"/>
    <lineage>
        <taxon>Bacteria</taxon>
        <taxon>Pseudomonadati</taxon>
        <taxon>Pseudomonadota</taxon>
        <taxon>Gammaproteobacteria</taxon>
        <taxon>Vibrionales</taxon>
        <taxon>Vibrionaceae</taxon>
        <taxon>Vibrio</taxon>
    </lineage>
</organism>
<name>A0ABT8C0Q6_9VIBR</name>
<sequence>MTEKTIDNINRILAKANLAPVTLPTLDILHALSIILWDRQVSQELNYERVRVLIKAGIYTELDILNECNDNVDRMHKAYEYCPLVKLLSPLNRDGTLYLSGAETICNLSWDIHLFYIKNIISLGGRIDHNEFIVQVFNDNKSAFDTFNYLIEHFQFEPLSINKSASNLVINHYFKKYKKEEKGRAAFEKLIEKGININLAFEEGDGLSDYHSFLGVLFCHEPDVFEQYLLIQPNQPIIVNLPWNYSIKKAYFNKKQTKLVKKLISLGYQLPLDQIIETLETFELFDYAKALAN</sequence>
<keyword evidence="2" id="KW-1185">Reference proteome</keyword>
<evidence type="ECO:0000313" key="2">
    <source>
        <dbReference type="Proteomes" id="UP001238540"/>
    </source>
</evidence>
<dbReference type="RefSeq" id="WP_076588377.1">
    <property type="nucleotide sequence ID" value="NZ_JABEYA020000003.1"/>
</dbReference>
<dbReference type="Proteomes" id="UP001238540">
    <property type="component" value="Unassembled WGS sequence"/>
</dbReference>
<evidence type="ECO:0000313" key="1">
    <source>
        <dbReference type="EMBL" id="MDN3612239.1"/>
    </source>
</evidence>